<accession>A0ACC1D9L8</accession>
<gene>
    <name evidence="1" type="ORF">K1T71_003954</name>
</gene>
<protein>
    <submittedName>
        <fullName evidence="1">Uncharacterized protein</fullName>
    </submittedName>
</protein>
<dbReference type="Proteomes" id="UP000824533">
    <property type="component" value="Linkage Group LG06"/>
</dbReference>
<comment type="caution">
    <text evidence="1">The sequence shown here is derived from an EMBL/GenBank/DDBJ whole genome shotgun (WGS) entry which is preliminary data.</text>
</comment>
<sequence length="103" mass="11831">MIPTHEAEAAVALAEPTTVTRAIQVGSLKKPTVYKPVNNGWILENDHYYFKWFKGDQLPNYVSESLKIVPETDGEDDIEDEHSTEWNNSDEEDEYIDDNDENN</sequence>
<evidence type="ECO:0000313" key="2">
    <source>
        <dbReference type="Proteomes" id="UP000824533"/>
    </source>
</evidence>
<evidence type="ECO:0000313" key="1">
    <source>
        <dbReference type="EMBL" id="KAJ0180550.1"/>
    </source>
</evidence>
<name>A0ACC1D9L8_9NEOP</name>
<reference evidence="1 2" key="1">
    <citation type="journal article" date="2021" name="Front. Genet.">
        <title>Chromosome-Level Genome Assembly Reveals Significant Gene Expansion in the Toll and IMD Signaling Pathways of Dendrolimus kikuchii.</title>
        <authorList>
            <person name="Zhou J."/>
            <person name="Wu P."/>
            <person name="Xiong Z."/>
            <person name="Liu N."/>
            <person name="Zhao N."/>
            <person name="Ji M."/>
            <person name="Qiu Y."/>
            <person name="Yang B."/>
        </authorList>
    </citation>
    <scope>NUCLEOTIDE SEQUENCE [LARGE SCALE GENOMIC DNA]</scope>
    <source>
        <strain evidence="1">Ann1</strain>
    </source>
</reference>
<proteinExistence type="predicted"/>
<dbReference type="EMBL" id="CM034392">
    <property type="protein sequence ID" value="KAJ0180550.1"/>
    <property type="molecule type" value="Genomic_DNA"/>
</dbReference>
<keyword evidence="2" id="KW-1185">Reference proteome</keyword>
<organism evidence="1 2">
    <name type="scientific">Dendrolimus kikuchii</name>
    <dbReference type="NCBI Taxonomy" id="765133"/>
    <lineage>
        <taxon>Eukaryota</taxon>
        <taxon>Metazoa</taxon>
        <taxon>Ecdysozoa</taxon>
        <taxon>Arthropoda</taxon>
        <taxon>Hexapoda</taxon>
        <taxon>Insecta</taxon>
        <taxon>Pterygota</taxon>
        <taxon>Neoptera</taxon>
        <taxon>Endopterygota</taxon>
        <taxon>Lepidoptera</taxon>
        <taxon>Glossata</taxon>
        <taxon>Ditrysia</taxon>
        <taxon>Bombycoidea</taxon>
        <taxon>Lasiocampidae</taxon>
        <taxon>Dendrolimus</taxon>
    </lineage>
</organism>